<proteinExistence type="predicted"/>
<reference evidence="1 2" key="1">
    <citation type="submission" date="2019-06" db="EMBL/GenBank/DDBJ databases">
        <authorList>
            <person name="Livingstone P."/>
            <person name="Whitworth D."/>
        </authorList>
    </citation>
    <scope>NUCLEOTIDE SEQUENCE [LARGE SCALE GENOMIC DNA]</scope>
    <source>
        <strain evidence="1 2">AM401</strain>
    </source>
</reference>
<evidence type="ECO:0000313" key="1">
    <source>
        <dbReference type="EMBL" id="TQF09230.1"/>
    </source>
</evidence>
<dbReference type="AlphaFoldDB" id="A0A540WJM7"/>
<name>A0A540WJM7_9BACT</name>
<dbReference type="Proteomes" id="UP000315369">
    <property type="component" value="Unassembled WGS sequence"/>
</dbReference>
<accession>A0A540WJM7</accession>
<dbReference type="EMBL" id="VIFM01000374">
    <property type="protein sequence ID" value="TQF09230.1"/>
    <property type="molecule type" value="Genomic_DNA"/>
</dbReference>
<gene>
    <name evidence="1" type="ORF">FJV41_45735</name>
</gene>
<keyword evidence="2" id="KW-1185">Reference proteome</keyword>
<sequence>MTQPPLPPMVEKPIKRPPLPKTNEAWGAVMLSKHLRDYDYCGREAILRDGGIPRIFRLRARFDANGEGVKGKVTPVTSVKMLDACITNRTKYIYLGKPPEKREFAVEMTLSFAHLRPKGKPETRDDQWSDLSGD</sequence>
<comment type="caution">
    <text evidence="1">The sequence shown here is derived from an EMBL/GenBank/DDBJ whole genome shotgun (WGS) entry which is preliminary data.</text>
</comment>
<organism evidence="1 2">
    <name type="scientific">Myxococcus llanfairpwllgwyngyllgogerychwyrndrobwllllantysiliogogogochensis</name>
    <dbReference type="NCBI Taxonomy" id="2590453"/>
    <lineage>
        <taxon>Bacteria</taxon>
        <taxon>Pseudomonadati</taxon>
        <taxon>Myxococcota</taxon>
        <taxon>Myxococcia</taxon>
        <taxon>Myxococcales</taxon>
        <taxon>Cystobacterineae</taxon>
        <taxon>Myxococcaceae</taxon>
        <taxon>Myxococcus</taxon>
    </lineage>
</organism>
<protein>
    <submittedName>
        <fullName evidence="1">Uncharacterized protein</fullName>
    </submittedName>
</protein>
<dbReference type="OrthoDB" id="9847252at2"/>
<evidence type="ECO:0000313" key="2">
    <source>
        <dbReference type="Proteomes" id="UP000315369"/>
    </source>
</evidence>